<name>A0AAC9MVK2_NEOTH</name>
<evidence type="ECO:0000313" key="4">
    <source>
        <dbReference type="Proteomes" id="UP000322283"/>
    </source>
</evidence>
<accession>A0AAC9MVK2</accession>
<dbReference type="AlphaFoldDB" id="A0AAC9MVK2"/>
<organism evidence="1 3">
    <name type="scientific">Neomoorella thermoacetica</name>
    <name type="common">Clostridium thermoaceticum</name>
    <dbReference type="NCBI Taxonomy" id="1525"/>
    <lineage>
        <taxon>Bacteria</taxon>
        <taxon>Bacillati</taxon>
        <taxon>Bacillota</taxon>
        <taxon>Clostridia</taxon>
        <taxon>Neomoorellales</taxon>
        <taxon>Neomoorellaceae</taxon>
        <taxon>Neomoorella</taxon>
    </lineage>
</organism>
<reference evidence="1 3" key="1">
    <citation type="submission" date="2016-08" db="EMBL/GenBank/DDBJ databases">
        <title>Moorella thermoacetica DSM 103132.</title>
        <authorList>
            <person name="Jendresen C.B."/>
            <person name="Redl S.M."/>
            <person name="Jensen T.O."/>
            <person name="Nielsen A.T."/>
        </authorList>
    </citation>
    <scope>NUCLEOTIDE SEQUENCE [LARGE SCALE GENOMIC DNA]</scope>
    <source>
        <strain evidence="1 3">DSM 103132</strain>
    </source>
</reference>
<dbReference type="EMBL" id="CP017019">
    <property type="protein sequence ID" value="AOQ24736.1"/>
    <property type="molecule type" value="Genomic_DNA"/>
</dbReference>
<dbReference type="Proteomes" id="UP000094598">
    <property type="component" value="Chromosome"/>
</dbReference>
<proteinExistence type="predicted"/>
<keyword evidence="4" id="KW-1185">Reference proteome</keyword>
<sequence length="130" mass="14118">MPRTRLFLSDLDDSLKNILGGSMQLIEKSLTTTSLPVGANVVDIDLGTAKALLKTIRVTPSAPAPKFSVEILNKVTDGSVEYNSLDQTAELYDMVDLPYVDGDGGTKLHLRINNQVESAYTIQIRALPLT</sequence>
<gene>
    <name evidence="1" type="ORF">Maut_02308</name>
    <name evidence="2" type="ORF">MTAT_04650</name>
</gene>
<protein>
    <submittedName>
        <fullName evidence="1">Uncharacterized protein</fullName>
    </submittedName>
</protein>
<dbReference type="RefSeq" id="WP_069590561.1">
    <property type="nucleotide sequence ID" value="NZ_CP017019.1"/>
</dbReference>
<reference evidence="2 4" key="2">
    <citation type="submission" date="2019-05" db="EMBL/GenBank/DDBJ databases">
        <title>Genome sequence of Moorella thermoacetica ATCC 33924.</title>
        <authorList>
            <person name="Poehlein A."/>
            <person name="Bengelsdorf F.R."/>
            <person name="Duerre P."/>
            <person name="Daniel R."/>
        </authorList>
    </citation>
    <scope>NUCLEOTIDE SEQUENCE [LARGE SCALE GENOMIC DNA]</scope>
    <source>
        <strain evidence="2 4">ATCC 33924</strain>
    </source>
</reference>
<evidence type="ECO:0000313" key="2">
    <source>
        <dbReference type="EMBL" id="TYL15726.1"/>
    </source>
</evidence>
<dbReference type="Proteomes" id="UP000322283">
    <property type="component" value="Unassembled WGS sequence"/>
</dbReference>
<evidence type="ECO:0000313" key="1">
    <source>
        <dbReference type="EMBL" id="AOQ24736.1"/>
    </source>
</evidence>
<dbReference type="EMBL" id="VCDX01000001">
    <property type="protein sequence ID" value="TYL15726.1"/>
    <property type="molecule type" value="Genomic_DNA"/>
</dbReference>
<evidence type="ECO:0000313" key="3">
    <source>
        <dbReference type="Proteomes" id="UP000094598"/>
    </source>
</evidence>